<dbReference type="Gene3D" id="3.40.50.300">
    <property type="entry name" value="P-loop containing nucleotide triphosphate hydrolases"/>
    <property type="match status" value="2"/>
</dbReference>
<dbReference type="SUPFAM" id="SSF52540">
    <property type="entry name" value="P-loop containing nucleoside triphosphate hydrolases"/>
    <property type="match status" value="1"/>
</dbReference>
<evidence type="ECO:0000313" key="2">
    <source>
        <dbReference type="EMBL" id="QHT85316.1"/>
    </source>
</evidence>
<dbReference type="PROSITE" id="PS51192">
    <property type="entry name" value="HELICASE_ATP_BIND_1"/>
    <property type="match status" value="1"/>
</dbReference>
<dbReference type="SMART" id="SM00487">
    <property type="entry name" value="DEXDc"/>
    <property type="match status" value="1"/>
</dbReference>
<accession>A0A6C0HYS4</accession>
<name>A0A6C0HYS4_9ZZZZ</name>
<organism evidence="2">
    <name type="scientific">viral metagenome</name>
    <dbReference type="NCBI Taxonomy" id="1070528"/>
    <lineage>
        <taxon>unclassified sequences</taxon>
        <taxon>metagenomes</taxon>
        <taxon>organismal metagenomes</taxon>
    </lineage>
</organism>
<dbReference type="InterPro" id="IPR014001">
    <property type="entry name" value="Helicase_ATP-bd"/>
</dbReference>
<dbReference type="InterPro" id="IPR027417">
    <property type="entry name" value="P-loop_NTPase"/>
</dbReference>
<reference evidence="2" key="1">
    <citation type="journal article" date="2020" name="Nature">
        <title>Giant virus diversity and host interactions through global metagenomics.</title>
        <authorList>
            <person name="Schulz F."/>
            <person name="Roux S."/>
            <person name="Paez-Espino D."/>
            <person name="Jungbluth S."/>
            <person name="Walsh D.A."/>
            <person name="Denef V.J."/>
            <person name="McMahon K.D."/>
            <person name="Konstantinidis K.T."/>
            <person name="Eloe-Fadrosh E.A."/>
            <person name="Kyrpides N.C."/>
            <person name="Woyke T."/>
        </authorList>
    </citation>
    <scope>NUCLEOTIDE SEQUENCE</scope>
    <source>
        <strain evidence="2">GVMAG-M-3300023184-17</strain>
    </source>
</reference>
<dbReference type="Pfam" id="PF00271">
    <property type="entry name" value="Helicase_C"/>
    <property type="match status" value="1"/>
</dbReference>
<dbReference type="InterPro" id="IPR001650">
    <property type="entry name" value="Helicase_C-like"/>
</dbReference>
<feature type="domain" description="Helicase ATP-binding" evidence="1">
    <location>
        <begin position="204"/>
        <end position="270"/>
    </location>
</feature>
<dbReference type="Pfam" id="PF04851">
    <property type="entry name" value="ResIII"/>
    <property type="match status" value="1"/>
</dbReference>
<dbReference type="EMBL" id="MN740041">
    <property type="protein sequence ID" value="QHT85316.1"/>
    <property type="molecule type" value="Genomic_DNA"/>
</dbReference>
<dbReference type="SMART" id="SM00490">
    <property type="entry name" value="HELICc"/>
    <property type="match status" value="1"/>
</dbReference>
<dbReference type="GO" id="GO:0016787">
    <property type="term" value="F:hydrolase activity"/>
    <property type="evidence" value="ECO:0007669"/>
    <property type="project" value="InterPro"/>
</dbReference>
<evidence type="ECO:0000259" key="1">
    <source>
        <dbReference type="PROSITE" id="PS51192"/>
    </source>
</evidence>
<proteinExistence type="predicted"/>
<dbReference type="GO" id="GO:0005524">
    <property type="term" value="F:ATP binding"/>
    <property type="evidence" value="ECO:0007669"/>
    <property type="project" value="InterPro"/>
</dbReference>
<dbReference type="GO" id="GO:0003677">
    <property type="term" value="F:DNA binding"/>
    <property type="evidence" value="ECO:0007669"/>
    <property type="project" value="InterPro"/>
</dbReference>
<dbReference type="InterPro" id="IPR006935">
    <property type="entry name" value="Helicase/UvrB_N"/>
</dbReference>
<dbReference type="AlphaFoldDB" id="A0A6C0HYS4"/>
<sequence>MEVHKRYIIMIPLLEDPLDYPSIKGEDFASKITQYKDFNIKLPTHQAATPEKLVEVADRLCNEELELSTYQTVIRNFLSNDTPYNGLLLFHGLGTGKTCSAITVAEEHRRFLKESGLKRFIYVLGGLNIQDNFKKQLFDPAYLTQNGSDWTYKGCVGNTILREVSLLGSKKEIVERIEEVIQKQYRFMGYRKFANYVHQKRKELSELEHSMIIIDEVHNVKDETGRGFTPSKALDLVTKKTTVKLLLLSATPMFNDPGEIIWILNLLNRNDKRYELKESDMFKDGELRESEKHRFLNHVRGYVSYVKGENPFTFPYRIYPSYFYKHRMTPTKAFSMFGDTSMEEMKTQVYPVALSDFQKAVYEKTISIASSSKTLSMGDSIPFLSVLNMTYPKGTSIEYMIKKDTYEYYPGSERCFDAAHLPKYSAKIAEICKQIQKAEGIVVVYSQLLEGGVIPVALALESMGIKNWNKPLLKGAVQKGPYSYCMLTGSPALSPHPEEAIRIVNTPENMSGDKIKVVLITKAASEGVDLKNIRQIHIMDPWWNLNRVEQIIGRGIRLCSHKGLPFEKRNAQLFLYTSYTGEIETVDHYMYRFAEQKAKKIGVITRLLKENAMDCNMNRPASMNVLTVPQTLSTGEKIDYQVGDMSLSVLCDFMDCDYKCACPEKEAVIEPTLYNKTRTIEKIRNQFRNGYVYEKRELHRALNLFLPMSMDHLEEALTDMVDMKLDCWDMFHRKGYLVNHGTYYYFQPAFLSENVPVYERRIPSYKVKHSIWMEPKEKRTQTNVDELVHTLKQNMEQSKKEGTDWYGTAFSVRKRMPDIAKRHGFVYEEEILDTCIFEHMIEMLNYKECVALLHHGMKQFMVYLNPSQVEGGTLVHLWNQASIVTLFFKDTWKEYEYKYAPTKIPKQAFGPVVGGITNKGEERVFKSKHMDDPALSYGQVCKNAGLTSDLIPRIQYVLGDDYSGFTSKEICCELELLLRYLDKVKYQGKRWFLNAIEVIENNDDTIINLIKKLKT</sequence>
<protein>
    <recommendedName>
        <fullName evidence="1">Helicase ATP-binding domain-containing protein</fullName>
    </recommendedName>
</protein>